<feature type="transmembrane region" description="Helical" evidence="2">
    <location>
        <begin position="73"/>
        <end position="90"/>
    </location>
</feature>
<organism evidence="3 4">
    <name type="scientific">Steinernema carpocapsae</name>
    <name type="common">Entomopathogenic nematode</name>
    <dbReference type="NCBI Taxonomy" id="34508"/>
    <lineage>
        <taxon>Eukaryota</taxon>
        <taxon>Metazoa</taxon>
        <taxon>Ecdysozoa</taxon>
        <taxon>Nematoda</taxon>
        <taxon>Chromadorea</taxon>
        <taxon>Rhabditida</taxon>
        <taxon>Tylenchina</taxon>
        <taxon>Panagrolaimomorpha</taxon>
        <taxon>Strongyloidoidea</taxon>
        <taxon>Steinernematidae</taxon>
        <taxon>Steinernema</taxon>
    </lineage>
</organism>
<evidence type="ECO:0000256" key="1">
    <source>
        <dbReference type="SAM" id="MobiDB-lite"/>
    </source>
</evidence>
<feature type="transmembrane region" description="Helical" evidence="2">
    <location>
        <begin position="49"/>
        <end position="67"/>
    </location>
</feature>
<accession>A0A4V5ZXV4</accession>
<evidence type="ECO:0000313" key="4">
    <source>
        <dbReference type="Proteomes" id="UP000298663"/>
    </source>
</evidence>
<dbReference type="GO" id="GO:0016020">
    <property type="term" value="C:membrane"/>
    <property type="evidence" value="ECO:0007669"/>
    <property type="project" value="InterPro"/>
</dbReference>
<feature type="compositionally biased region" description="Polar residues" evidence="1">
    <location>
        <begin position="406"/>
        <end position="457"/>
    </location>
</feature>
<feature type="transmembrane region" description="Helical" evidence="2">
    <location>
        <begin position="110"/>
        <end position="131"/>
    </location>
</feature>
<dbReference type="EMBL" id="AZBU02000011">
    <property type="protein sequence ID" value="TKR61245.1"/>
    <property type="molecule type" value="Genomic_DNA"/>
</dbReference>
<dbReference type="CDD" id="cd03127">
    <property type="entry name" value="tetraspanin_LEL"/>
    <property type="match status" value="1"/>
</dbReference>
<feature type="compositionally biased region" description="Low complexity" evidence="1">
    <location>
        <begin position="458"/>
        <end position="489"/>
    </location>
</feature>
<keyword evidence="4" id="KW-1185">Reference proteome</keyword>
<dbReference type="SUPFAM" id="SSF48652">
    <property type="entry name" value="Tetraspanin"/>
    <property type="match status" value="1"/>
</dbReference>
<feature type="transmembrane region" description="Helical" evidence="2">
    <location>
        <begin position="16"/>
        <end position="37"/>
    </location>
</feature>
<evidence type="ECO:0000256" key="2">
    <source>
        <dbReference type="SAM" id="Phobius"/>
    </source>
</evidence>
<dbReference type="Proteomes" id="UP000298663">
    <property type="component" value="Unassembled WGS sequence"/>
</dbReference>
<dbReference type="Gene3D" id="1.10.1450.10">
    <property type="entry name" value="Tetraspanin"/>
    <property type="match status" value="1"/>
</dbReference>
<gene>
    <name evidence="3" type="ORF">L596_028379</name>
</gene>
<reference evidence="3 4" key="1">
    <citation type="journal article" date="2015" name="Genome Biol.">
        <title>Comparative genomics of Steinernema reveals deeply conserved gene regulatory networks.</title>
        <authorList>
            <person name="Dillman A.R."/>
            <person name="Macchietto M."/>
            <person name="Porter C.F."/>
            <person name="Rogers A."/>
            <person name="Williams B."/>
            <person name="Antoshechkin I."/>
            <person name="Lee M.M."/>
            <person name="Goodwin Z."/>
            <person name="Lu X."/>
            <person name="Lewis E.E."/>
            <person name="Goodrich-Blair H."/>
            <person name="Stock S.P."/>
            <person name="Adams B.J."/>
            <person name="Sternberg P.W."/>
            <person name="Mortazavi A."/>
        </authorList>
    </citation>
    <scope>NUCLEOTIDE SEQUENCE [LARGE SCALE GENOMIC DNA]</scope>
    <source>
        <strain evidence="3 4">ALL</strain>
    </source>
</reference>
<evidence type="ECO:0008006" key="5">
    <source>
        <dbReference type="Google" id="ProtNLM"/>
    </source>
</evidence>
<keyword evidence="2" id="KW-0812">Transmembrane</keyword>
<keyword evidence="2" id="KW-0472">Membrane</keyword>
<feature type="compositionally biased region" description="Low complexity" evidence="1">
    <location>
        <begin position="350"/>
        <end position="368"/>
    </location>
</feature>
<dbReference type="STRING" id="34508.A0A4V5ZXV4"/>
<dbReference type="AlphaFoldDB" id="A0A4V5ZXV4"/>
<dbReference type="InterPro" id="IPR008952">
    <property type="entry name" value="Tetraspanin_EC2_sf"/>
</dbReference>
<sequence>MAWPILVLSAKNRSSITMTACTLHFLAFTFGLVTFGYNALTFFGSRYGLAHLLGMAALTVIKIYPYLQAVSGFWAFATAPLQAIAVWYHLDQKHRKTRWDPRSIKSFQVALYAAFFVTILGLMFNIAYWYYFQKTLTYGIMYAMSNYTGPTFNKDQKESLDWIQMNYECCGINGPTDYWIKKGDNYTWGADDNTYGVKGSYRSKLIPTCSAINATQGQRESERLLHSLFLLLSREARLLWMGRYLRQSLRLPISCTIMGLYVACQLFASLVSQLASNAYVVCAETKAPEDADVPAWIFPFGQTTGNDLILRMKQCVKQKQKYSLTEGPGGSGVKCPETFGSAQKKIDPEASSSKASTGSTVSSTGKATPSKIQKPTITGSISKMGTASKMTPSQAQVIPTIMRNVGTPSKAGTPSKMSPSKATQSRISSSATQATPTMMSTPGRTTASRLNGTPSKMSPSQATRASSASRTPSKMSPSIAPIISKASQSRATPTKAVSRASRVLQAPVITEQPSCSRAPLTKAASSTF</sequence>
<comment type="caution">
    <text evidence="3">The sequence shown here is derived from an EMBL/GenBank/DDBJ whole genome shotgun (WGS) entry which is preliminary data.</text>
</comment>
<dbReference type="OrthoDB" id="6239677at2759"/>
<feature type="region of interest" description="Disordered" evidence="1">
    <location>
        <begin position="344"/>
        <end position="498"/>
    </location>
</feature>
<reference evidence="3 4" key="2">
    <citation type="journal article" date="2019" name="G3 (Bethesda)">
        <title>Hybrid Assembly of the Genome of the Entomopathogenic Nematode Steinernema carpocapsae Identifies the X-Chromosome.</title>
        <authorList>
            <person name="Serra L."/>
            <person name="Macchietto M."/>
            <person name="Macias-Munoz A."/>
            <person name="McGill C.J."/>
            <person name="Rodriguez I.M."/>
            <person name="Rodriguez B."/>
            <person name="Murad R."/>
            <person name="Mortazavi A."/>
        </authorList>
    </citation>
    <scope>NUCLEOTIDE SEQUENCE [LARGE SCALE GENOMIC DNA]</scope>
    <source>
        <strain evidence="3 4">ALL</strain>
    </source>
</reference>
<feature type="compositionally biased region" description="Polar residues" evidence="1">
    <location>
        <begin position="370"/>
        <end position="397"/>
    </location>
</feature>
<name>A0A4V5ZXV4_STECR</name>
<evidence type="ECO:0000313" key="3">
    <source>
        <dbReference type="EMBL" id="TKR61245.1"/>
    </source>
</evidence>
<proteinExistence type="predicted"/>
<keyword evidence="2" id="KW-1133">Transmembrane helix</keyword>
<protein>
    <recommendedName>
        <fullName evidence="5">Tetraspanin</fullName>
    </recommendedName>
</protein>